<feature type="compositionally biased region" description="Basic residues" evidence="1">
    <location>
        <begin position="13"/>
        <end position="26"/>
    </location>
</feature>
<dbReference type="Proteomes" id="UP000237631">
    <property type="component" value="Unassembled WGS sequence"/>
</dbReference>
<feature type="compositionally biased region" description="Polar residues" evidence="1">
    <location>
        <begin position="92"/>
        <end position="102"/>
    </location>
</feature>
<reference evidence="3" key="1">
    <citation type="journal article" date="2017" name="bioRxiv">
        <title>Conservation of a gene cluster reveals novel cercosporin biosynthetic mechanisms and extends production to the genus Colletotrichum.</title>
        <authorList>
            <person name="de Jonge R."/>
            <person name="Ebert M.K."/>
            <person name="Huitt-Roehl C.R."/>
            <person name="Pal P."/>
            <person name="Suttle J.C."/>
            <person name="Spanner R.E."/>
            <person name="Neubauer J.D."/>
            <person name="Jurick W.M.II."/>
            <person name="Stott K.A."/>
            <person name="Secor G.A."/>
            <person name="Thomma B.P.H.J."/>
            <person name="Van de Peer Y."/>
            <person name="Townsend C.A."/>
            <person name="Bolton M.D."/>
        </authorList>
    </citation>
    <scope>NUCLEOTIDE SEQUENCE [LARGE SCALE GENOMIC DNA]</scope>
    <source>
        <strain evidence="3">CBS538.71</strain>
    </source>
</reference>
<keyword evidence="3" id="KW-1185">Reference proteome</keyword>
<feature type="compositionally biased region" description="Basic and acidic residues" evidence="1">
    <location>
        <begin position="54"/>
        <end position="64"/>
    </location>
</feature>
<feature type="region of interest" description="Disordered" evidence="1">
    <location>
        <begin position="1"/>
        <end position="107"/>
    </location>
</feature>
<feature type="compositionally biased region" description="Polar residues" evidence="1">
    <location>
        <begin position="65"/>
        <end position="74"/>
    </location>
</feature>
<feature type="region of interest" description="Disordered" evidence="1">
    <location>
        <begin position="166"/>
        <end position="212"/>
    </location>
</feature>
<accession>A0A2S6CC01</accession>
<comment type="caution">
    <text evidence="2">The sequence shown here is derived from an EMBL/GenBank/DDBJ whole genome shotgun (WGS) entry which is preliminary data.</text>
</comment>
<dbReference type="PANTHER" id="PTHR38489:SF1">
    <property type="entry name" value="HISTONE CHAPERONE DOMAIN-CONTAINING PROTEIN"/>
    <property type="match status" value="1"/>
</dbReference>
<dbReference type="Pfam" id="PF15370">
    <property type="entry name" value="NOPCHAP1"/>
    <property type="match status" value="1"/>
</dbReference>
<dbReference type="OrthoDB" id="1112980at2759"/>
<evidence type="ECO:0000313" key="3">
    <source>
        <dbReference type="Proteomes" id="UP000237631"/>
    </source>
</evidence>
<dbReference type="GO" id="GO:0000492">
    <property type="term" value="P:box C/D snoRNP assembly"/>
    <property type="evidence" value="ECO:0007669"/>
    <property type="project" value="InterPro"/>
</dbReference>
<feature type="compositionally biased region" description="Basic and acidic residues" evidence="1">
    <location>
        <begin position="182"/>
        <end position="192"/>
    </location>
</feature>
<feature type="compositionally biased region" description="Basic and acidic residues" evidence="1">
    <location>
        <begin position="1"/>
        <end position="12"/>
    </location>
</feature>
<sequence length="237" mass="25540">MATKRSSGDAHLRSARTQRSTAKRSKPSLPRPVDTLAPENVANGGGSSDPSIRSIERGSRHSRGDSSASDSTPTLGDEADADHEADDSDSEYITTLGPSTSAYVKPDIDPEVVMAYAKELESRLHAFLPKLRQANQKLAEQSTKLNMEQVDDGEQHIEMNLNLGILEEKSPADKATTGEIRLPTDESGKSEEALLPTEGNVSNLLTGKNDQARPSIELLDTADVVKTLPHRTEAVKS</sequence>
<name>A0A2S6CC01_9PEZI</name>
<dbReference type="PANTHER" id="PTHR38489">
    <property type="entry name" value="HISTONE CHAPERONE DOMAIN-CONTAINING PROTEIN"/>
    <property type="match status" value="1"/>
</dbReference>
<dbReference type="InterPro" id="IPR027921">
    <property type="entry name" value="NOPCHAP1"/>
</dbReference>
<feature type="compositionally biased region" description="Acidic residues" evidence="1">
    <location>
        <begin position="77"/>
        <end position="90"/>
    </location>
</feature>
<organism evidence="2 3">
    <name type="scientific">Cercospora berteroae</name>
    <dbReference type="NCBI Taxonomy" id="357750"/>
    <lineage>
        <taxon>Eukaryota</taxon>
        <taxon>Fungi</taxon>
        <taxon>Dikarya</taxon>
        <taxon>Ascomycota</taxon>
        <taxon>Pezizomycotina</taxon>
        <taxon>Dothideomycetes</taxon>
        <taxon>Dothideomycetidae</taxon>
        <taxon>Mycosphaerellales</taxon>
        <taxon>Mycosphaerellaceae</taxon>
        <taxon>Cercospora</taxon>
    </lineage>
</organism>
<evidence type="ECO:0000256" key="1">
    <source>
        <dbReference type="SAM" id="MobiDB-lite"/>
    </source>
</evidence>
<dbReference type="AlphaFoldDB" id="A0A2S6CC01"/>
<proteinExistence type="predicted"/>
<dbReference type="EMBL" id="PNEN01000499">
    <property type="protein sequence ID" value="PPJ57226.1"/>
    <property type="molecule type" value="Genomic_DNA"/>
</dbReference>
<dbReference type="STRING" id="357750.A0A2S6CC01"/>
<protein>
    <submittedName>
        <fullName evidence="2">Uncharacterized protein</fullName>
    </submittedName>
</protein>
<gene>
    <name evidence="2" type="ORF">CBER1_02781</name>
</gene>
<evidence type="ECO:0000313" key="2">
    <source>
        <dbReference type="EMBL" id="PPJ57226.1"/>
    </source>
</evidence>
<feature type="compositionally biased region" description="Polar residues" evidence="1">
    <location>
        <begin position="199"/>
        <end position="209"/>
    </location>
</feature>